<feature type="compositionally biased region" description="Polar residues" evidence="1">
    <location>
        <begin position="255"/>
        <end position="264"/>
    </location>
</feature>
<evidence type="ECO:0000313" key="3">
    <source>
        <dbReference type="Proteomes" id="UP000762676"/>
    </source>
</evidence>
<gene>
    <name evidence="2" type="ORF">ElyMa_005632100</name>
</gene>
<name>A0AAV4F8C1_9GAST</name>
<proteinExistence type="predicted"/>
<accession>A0AAV4F8C1</accession>
<dbReference type="Proteomes" id="UP000762676">
    <property type="component" value="Unassembled WGS sequence"/>
</dbReference>
<sequence length="264" mass="29527">MATSHRLKPKRLPSATLPHTWPTPIFPKVPGAATLPHTWPTPIFPYKGSKGHLPVEAQPYVFVSRKTGYGRKVNHKVVPEMVFPIQANRRCLQYGAEPGTLHLLNTRFGVPLDSFFWSGRINEVKDQLPELLAYNPGCHPPPGYMYQRFKQAHVTAPARTSAGNAKLTCPPVLLIRGPFQNVVRLRSSNARENIDDYDAAVIGRPLSRAIRIYNEPDAVSTLALEAEFDRSISERAKRVCATGKRPRKAAKSNHCVRTSSIFHH</sequence>
<dbReference type="AlphaFoldDB" id="A0AAV4F8C1"/>
<dbReference type="EMBL" id="BMAT01011267">
    <property type="protein sequence ID" value="GFR69462.1"/>
    <property type="molecule type" value="Genomic_DNA"/>
</dbReference>
<keyword evidence="3" id="KW-1185">Reference proteome</keyword>
<protein>
    <submittedName>
        <fullName evidence="2">Uncharacterized protein</fullName>
    </submittedName>
</protein>
<evidence type="ECO:0000313" key="2">
    <source>
        <dbReference type="EMBL" id="GFR69462.1"/>
    </source>
</evidence>
<evidence type="ECO:0000256" key="1">
    <source>
        <dbReference type="SAM" id="MobiDB-lite"/>
    </source>
</evidence>
<organism evidence="2 3">
    <name type="scientific">Elysia marginata</name>
    <dbReference type="NCBI Taxonomy" id="1093978"/>
    <lineage>
        <taxon>Eukaryota</taxon>
        <taxon>Metazoa</taxon>
        <taxon>Spiralia</taxon>
        <taxon>Lophotrochozoa</taxon>
        <taxon>Mollusca</taxon>
        <taxon>Gastropoda</taxon>
        <taxon>Heterobranchia</taxon>
        <taxon>Euthyneura</taxon>
        <taxon>Panpulmonata</taxon>
        <taxon>Sacoglossa</taxon>
        <taxon>Placobranchoidea</taxon>
        <taxon>Plakobranchidae</taxon>
        <taxon>Elysia</taxon>
    </lineage>
</organism>
<feature type="region of interest" description="Disordered" evidence="1">
    <location>
        <begin position="243"/>
        <end position="264"/>
    </location>
</feature>
<comment type="caution">
    <text evidence="2">The sequence shown here is derived from an EMBL/GenBank/DDBJ whole genome shotgun (WGS) entry which is preliminary data.</text>
</comment>
<reference evidence="2 3" key="1">
    <citation type="journal article" date="2021" name="Elife">
        <title>Chloroplast acquisition without the gene transfer in kleptoplastic sea slugs, Plakobranchus ocellatus.</title>
        <authorList>
            <person name="Maeda T."/>
            <person name="Takahashi S."/>
            <person name="Yoshida T."/>
            <person name="Shimamura S."/>
            <person name="Takaki Y."/>
            <person name="Nagai Y."/>
            <person name="Toyoda A."/>
            <person name="Suzuki Y."/>
            <person name="Arimoto A."/>
            <person name="Ishii H."/>
            <person name="Satoh N."/>
            <person name="Nishiyama T."/>
            <person name="Hasebe M."/>
            <person name="Maruyama T."/>
            <person name="Minagawa J."/>
            <person name="Obokata J."/>
            <person name="Shigenobu S."/>
        </authorList>
    </citation>
    <scope>NUCLEOTIDE SEQUENCE [LARGE SCALE GENOMIC DNA]</scope>
</reference>